<dbReference type="EMBL" id="JAGTJS010000017">
    <property type="protein sequence ID" value="KAH7244883.1"/>
    <property type="molecule type" value="Genomic_DNA"/>
</dbReference>
<dbReference type="InterPro" id="IPR014752">
    <property type="entry name" value="Arrestin-like_C"/>
</dbReference>
<feature type="region of interest" description="Disordered" evidence="1">
    <location>
        <begin position="248"/>
        <end position="275"/>
    </location>
</feature>
<keyword evidence="4" id="KW-1185">Reference proteome</keyword>
<evidence type="ECO:0000313" key="4">
    <source>
        <dbReference type="Proteomes" id="UP000736672"/>
    </source>
</evidence>
<protein>
    <recommendedName>
        <fullName evidence="2">LDB19 N-terminal domain-containing protein</fullName>
    </recommendedName>
</protein>
<reference evidence="3" key="1">
    <citation type="journal article" date="2021" name="Nat. Commun.">
        <title>Genetic determinants of endophytism in the Arabidopsis root mycobiome.</title>
        <authorList>
            <person name="Mesny F."/>
            <person name="Miyauchi S."/>
            <person name="Thiergart T."/>
            <person name="Pickel B."/>
            <person name="Atanasova L."/>
            <person name="Karlsson M."/>
            <person name="Huettel B."/>
            <person name="Barry K.W."/>
            <person name="Haridas S."/>
            <person name="Chen C."/>
            <person name="Bauer D."/>
            <person name="Andreopoulos W."/>
            <person name="Pangilinan J."/>
            <person name="LaButti K."/>
            <person name="Riley R."/>
            <person name="Lipzen A."/>
            <person name="Clum A."/>
            <person name="Drula E."/>
            <person name="Henrissat B."/>
            <person name="Kohler A."/>
            <person name="Grigoriev I.V."/>
            <person name="Martin F.M."/>
            <person name="Hacquard S."/>
        </authorList>
    </citation>
    <scope>NUCLEOTIDE SEQUENCE</scope>
    <source>
        <strain evidence="3">FSSC 5 MPI-SDFR-AT-0091</strain>
    </source>
</reference>
<evidence type="ECO:0000259" key="2">
    <source>
        <dbReference type="Pfam" id="PF13002"/>
    </source>
</evidence>
<evidence type="ECO:0000256" key="1">
    <source>
        <dbReference type="SAM" id="MobiDB-lite"/>
    </source>
</evidence>
<proteinExistence type="predicted"/>
<feature type="domain" description="LDB19 N-terminal" evidence="2">
    <location>
        <begin position="83"/>
        <end position="253"/>
    </location>
</feature>
<dbReference type="Proteomes" id="UP000736672">
    <property type="component" value="Unassembled WGS sequence"/>
</dbReference>
<organism evidence="3 4">
    <name type="scientific">Fusarium solani</name>
    <name type="common">Filamentous fungus</name>
    <dbReference type="NCBI Taxonomy" id="169388"/>
    <lineage>
        <taxon>Eukaryota</taxon>
        <taxon>Fungi</taxon>
        <taxon>Dikarya</taxon>
        <taxon>Ascomycota</taxon>
        <taxon>Pezizomycotina</taxon>
        <taxon>Sordariomycetes</taxon>
        <taxon>Hypocreomycetidae</taxon>
        <taxon>Hypocreales</taxon>
        <taxon>Nectriaceae</taxon>
        <taxon>Fusarium</taxon>
        <taxon>Fusarium solani species complex</taxon>
    </lineage>
</organism>
<sequence length="390" mass="43768">MSRHQSYILSSTLITMSPWSPRRLLSTRQPNQTPSRRTNLRIELETPTAILHGYFNSSSDAYVSGRLLFNAEEAIQVESLDVTLQLHVRYKRPRKKNCASCAQDLIQISQQSVISTLTPLPKGQHDYDMSFIIPNHLPISMDTPLATVEYEVCAKAVCTEREPIISKKLFQVERILEAESNKQFHAYNFNSTNMTATLCLSSVIRPTGTNSVSLRIDNITSSLAIGLEVWKLHKVTWKLEESVSVTLPTCPRHPTTPAASQGTSNDPSQQSETRLLGKRSLRHGWEEHSNESQPHITFSFDYSLNRVGSETIYACEESAGPQVTHALLVELHLEKHFVLPEAPWMTSPPRAETTLRMTRPVVLTELVEPSVPPAYGNSADSPPEYVDVSY</sequence>
<dbReference type="Pfam" id="PF13002">
    <property type="entry name" value="LDB19"/>
    <property type="match status" value="1"/>
</dbReference>
<name>A0A9P9GUE6_FUSSL</name>
<dbReference type="AlphaFoldDB" id="A0A9P9GUE6"/>
<accession>A0A9P9GUE6</accession>
<evidence type="ECO:0000313" key="3">
    <source>
        <dbReference type="EMBL" id="KAH7244883.1"/>
    </source>
</evidence>
<dbReference type="Gene3D" id="2.60.40.640">
    <property type="match status" value="1"/>
</dbReference>
<gene>
    <name evidence="3" type="ORF">B0J15DRAFT_500897</name>
</gene>
<comment type="caution">
    <text evidence="3">The sequence shown here is derived from an EMBL/GenBank/DDBJ whole genome shotgun (WGS) entry which is preliminary data.</text>
</comment>
<dbReference type="SUPFAM" id="SSF81296">
    <property type="entry name" value="E set domains"/>
    <property type="match status" value="1"/>
</dbReference>
<dbReference type="OrthoDB" id="5023045at2759"/>
<feature type="compositionally biased region" description="Polar residues" evidence="1">
    <location>
        <begin position="257"/>
        <end position="273"/>
    </location>
</feature>
<dbReference type="InterPro" id="IPR014756">
    <property type="entry name" value="Ig_E-set"/>
</dbReference>
<dbReference type="InterPro" id="IPR024391">
    <property type="entry name" value="LDB19_N"/>
</dbReference>